<dbReference type="PANTHER" id="PTHR13068:SF233">
    <property type="entry name" value="MTERF FAMILY PROTEIN"/>
    <property type="match status" value="1"/>
</dbReference>
<evidence type="ECO:0000256" key="2">
    <source>
        <dbReference type="ARBA" id="ARBA00022472"/>
    </source>
</evidence>
<proteinExistence type="inferred from homology"/>
<dbReference type="Pfam" id="PF02536">
    <property type="entry name" value="mTERF"/>
    <property type="match status" value="1"/>
</dbReference>
<protein>
    <submittedName>
        <fullName evidence="4">Uncharacterized protein</fullName>
    </submittedName>
</protein>
<comment type="similarity">
    <text evidence="1">Belongs to the mTERF family.</text>
</comment>
<dbReference type="Gene3D" id="1.25.70.10">
    <property type="entry name" value="Transcription termination factor 3, mitochondrial"/>
    <property type="match status" value="1"/>
</dbReference>
<evidence type="ECO:0000256" key="3">
    <source>
        <dbReference type="ARBA" id="ARBA00022946"/>
    </source>
</evidence>
<name>A0AAV1SIK3_9ROSI</name>
<dbReference type="Proteomes" id="UP001314170">
    <property type="component" value="Unassembled WGS sequence"/>
</dbReference>
<accession>A0AAV1SIK3</accession>
<dbReference type="EMBL" id="CAWUPB010001184">
    <property type="protein sequence ID" value="CAK7351301.1"/>
    <property type="molecule type" value="Genomic_DNA"/>
</dbReference>
<reference evidence="4 5" key="1">
    <citation type="submission" date="2024-01" db="EMBL/GenBank/DDBJ databases">
        <authorList>
            <person name="Waweru B."/>
        </authorList>
    </citation>
    <scope>NUCLEOTIDE SEQUENCE [LARGE SCALE GENOMIC DNA]</scope>
</reference>
<dbReference type="SMART" id="SM00733">
    <property type="entry name" value="Mterf"/>
    <property type="match status" value="7"/>
</dbReference>
<dbReference type="AlphaFoldDB" id="A0AAV1SIK3"/>
<keyword evidence="2" id="KW-0804">Transcription</keyword>
<evidence type="ECO:0000256" key="1">
    <source>
        <dbReference type="ARBA" id="ARBA00007692"/>
    </source>
</evidence>
<dbReference type="GO" id="GO:0006353">
    <property type="term" value="P:DNA-templated transcription termination"/>
    <property type="evidence" value="ECO:0007669"/>
    <property type="project" value="UniProtKB-KW"/>
</dbReference>
<keyword evidence="2" id="KW-0805">Transcription regulation</keyword>
<gene>
    <name evidence="4" type="ORF">DCAF_LOCUS23785</name>
</gene>
<dbReference type="PANTHER" id="PTHR13068">
    <property type="entry name" value="CGI-12 PROTEIN-RELATED"/>
    <property type="match status" value="1"/>
</dbReference>
<comment type="caution">
    <text evidence="4">The sequence shown here is derived from an EMBL/GenBank/DDBJ whole genome shotgun (WGS) entry which is preliminary data.</text>
</comment>
<keyword evidence="5" id="KW-1185">Reference proteome</keyword>
<dbReference type="FunFam" id="1.25.70.10:FF:000001">
    <property type="entry name" value="Mitochondrial transcription termination factor-like"/>
    <property type="match status" value="1"/>
</dbReference>
<dbReference type="InterPro" id="IPR003690">
    <property type="entry name" value="MTERF"/>
</dbReference>
<keyword evidence="2" id="KW-0806">Transcription termination</keyword>
<sequence>MLRFLCKSLELCRSNRVNLSVRKGLPYFHENPSILSCLRNISSVNTDDIKEQSFTVSYLTNKCGFSLKSAFEASKKVHFETPDKPDSVLEVFKNHSFSKVHILNLVRRRPKVLLSDPHKTLLPKLEFFQSKGFSSADVVKIISTYPWILRCSLENQLVPVFDFFENFLQSDAMAIKAIKCAPCILNVKVESWARIVDVLRKNRIPKSNIALMFRYRPSIMISNLGSLEKLIKEVTLMGFNPSKSQFVLAIIVLRSMSTSIWDKKIDVRRRWGLSQEEILAAFVKNPWFMALSEEKVMGVMDLFVNKLGWESSYIAKNPTISSYSLEKRLIPRALVLQFLISKGLIEKSFRNAAFFSTTENQFQQRFIDHHAESTQILKFYKEKLNLSSVVKPSKL</sequence>
<dbReference type="InterPro" id="IPR038538">
    <property type="entry name" value="MTERF_sf"/>
</dbReference>
<keyword evidence="3" id="KW-0809">Transit peptide</keyword>
<organism evidence="4 5">
    <name type="scientific">Dovyalis caffra</name>
    <dbReference type="NCBI Taxonomy" id="77055"/>
    <lineage>
        <taxon>Eukaryota</taxon>
        <taxon>Viridiplantae</taxon>
        <taxon>Streptophyta</taxon>
        <taxon>Embryophyta</taxon>
        <taxon>Tracheophyta</taxon>
        <taxon>Spermatophyta</taxon>
        <taxon>Magnoliopsida</taxon>
        <taxon>eudicotyledons</taxon>
        <taxon>Gunneridae</taxon>
        <taxon>Pentapetalae</taxon>
        <taxon>rosids</taxon>
        <taxon>fabids</taxon>
        <taxon>Malpighiales</taxon>
        <taxon>Salicaceae</taxon>
        <taxon>Flacourtieae</taxon>
        <taxon>Dovyalis</taxon>
    </lineage>
</organism>
<dbReference type="GO" id="GO:0003676">
    <property type="term" value="F:nucleic acid binding"/>
    <property type="evidence" value="ECO:0007669"/>
    <property type="project" value="InterPro"/>
</dbReference>
<evidence type="ECO:0000313" key="5">
    <source>
        <dbReference type="Proteomes" id="UP001314170"/>
    </source>
</evidence>
<evidence type="ECO:0000313" key="4">
    <source>
        <dbReference type="EMBL" id="CAK7351301.1"/>
    </source>
</evidence>